<accession>A0A1G9DR34</accession>
<evidence type="ECO:0000313" key="1">
    <source>
        <dbReference type="EMBL" id="SDK66341.1"/>
    </source>
</evidence>
<name>A0A1G9DR34_9GAMM</name>
<protein>
    <submittedName>
        <fullName evidence="1">Uncharacterized protein</fullName>
    </submittedName>
</protein>
<organism evidence="1 2">
    <name type="scientific">Microbulbifer yueqingensis</name>
    <dbReference type="NCBI Taxonomy" id="658219"/>
    <lineage>
        <taxon>Bacteria</taxon>
        <taxon>Pseudomonadati</taxon>
        <taxon>Pseudomonadota</taxon>
        <taxon>Gammaproteobacteria</taxon>
        <taxon>Cellvibrionales</taxon>
        <taxon>Microbulbiferaceae</taxon>
        <taxon>Microbulbifer</taxon>
    </lineage>
</organism>
<sequence>MPIDWDQFERDLDDAIDTGASETDRQLAGRVSQLTSMTREEIQELFPDSADLKKLSKLMEIVKSADDRNTKVNRIVENAEEFGGIVLTLLNKLA</sequence>
<reference evidence="2" key="1">
    <citation type="submission" date="2016-10" db="EMBL/GenBank/DDBJ databases">
        <authorList>
            <person name="Varghese N."/>
            <person name="Submissions S."/>
        </authorList>
    </citation>
    <scope>NUCLEOTIDE SEQUENCE [LARGE SCALE GENOMIC DNA]</scope>
    <source>
        <strain evidence="2">CGMCC 1.10658</strain>
    </source>
</reference>
<evidence type="ECO:0000313" key="2">
    <source>
        <dbReference type="Proteomes" id="UP000199305"/>
    </source>
</evidence>
<gene>
    <name evidence="1" type="ORF">SAMN05216212_2923</name>
</gene>
<dbReference type="EMBL" id="FNFH01000006">
    <property type="protein sequence ID" value="SDK66341.1"/>
    <property type="molecule type" value="Genomic_DNA"/>
</dbReference>
<keyword evidence="2" id="KW-1185">Reference proteome</keyword>
<proteinExistence type="predicted"/>
<dbReference type="RefSeq" id="WP_091515912.1">
    <property type="nucleotide sequence ID" value="NZ_FNFH01000006.1"/>
</dbReference>
<dbReference type="OrthoDB" id="8548113at2"/>
<dbReference type="Proteomes" id="UP000199305">
    <property type="component" value="Unassembled WGS sequence"/>
</dbReference>
<dbReference type="AlphaFoldDB" id="A0A1G9DR34"/>